<dbReference type="NCBIfam" id="TIGR01484">
    <property type="entry name" value="HAD-SF-IIB"/>
    <property type="match status" value="1"/>
</dbReference>
<dbReference type="PANTHER" id="PTHR10000">
    <property type="entry name" value="PHOSPHOSERINE PHOSPHATASE"/>
    <property type="match status" value="1"/>
</dbReference>
<dbReference type="NCBIfam" id="TIGR00099">
    <property type="entry name" value="Cof-subfamily"/>
    <property type="match status" value="1"/>
</dbReference>
<reference evidence="1 2" key="1">
    <citation type="submission" date="2017-07" db="EMBL/GenBank/DDBJ databases">
        <title>Isolation and whole genome analysis of endospore-forming bacteria from heroin.</title>
        <authorList>
            <person name="Kalinowski J."/>
            <person name="Ahrens B."/>
            <person name="Al-Dilaimi A."/>
            <person name="Winkler A."/>
            <person name="Wibberg D."/>
            <person name="Schleenbecker U."/>
            <person name="Ruckert C."/>
            <person name="Wolfel R."/>
            <person name="Grass G."/>
        </authorList>
    </citation>
    <scope>NUCLEOTIDE SEQUENCE [LARGE SCALE GENOMIC DNA]</scope>
    <source>
        <strain evidence="1 2">7521-2</strain>
    </source>
</reference>
<dbReference type="PANTHER" id="PTHR10000:SF25">
    <property type="entry name" value="PHOSPHATASE YKRA-RELATED"/>
    <property type="match status" value="1"/>
</dbReference>
<dbReference type="SFLD" id="SFLDG01140">
    <property type="entry name" value="C2.B:_Phosphomannomutase_and_P"/>
    <property type="match status" value="1"/>
</dbReference>
<dbReference type="GO" id="GO:0000287">
    <property type="term" value="F:magnesium ion binding"/>
    <property type="evidence" value="ECO:0007669"/>
    <property type="project" value="TreeGrafter"/>
</dbReference>
<dbReference type="RefSeq" id="WP_095328905.1">
    <property type="nucleotide sequence ID" value="NZ_CP026031.1"/>
</dbReference>
<proteinExistence type="predicted"/>
<gene>
    <name evidence="1" type="ORF">CHH57_03330</name>
</gene>
<dbReference type="Gene3D" id="3.40.50.1000">
    <property type="entry name" value="HAD superfamily/HAD-like"/>
    <property type="match status" value="1"/>
</dbReference>
<dbReference type="Proteomes" id="UP000216961">
    <property type="component" value="Unassembled WGS sequence"/>
</dbReference>
<dbReference type="EMBL" id="NPBQ01000021">
    <property type="protein sequence ID" value="PAD84632.1"/>
    <property type="molecule type" value="Genomic_DNA"/>
</dbReference>
<evidence type="ECO:0000313" key="2">
    <source>
        <dbReference type="Proteomes" id="UP000216961"/>
    </source>
</evidence>
<dbReference type="InterPro" id="IPR000150">
    <property type="entry name" value="Cof"/>
</dbReference>
<sequence>MSITYKVLFLDIDGTILTPEDTIQDSTKKAVQLMKEKGLEVFLATGRPLHEISHIGETLAIESFIGYNGAYAIHNGKDVFRQPMSPDLVTKYLDIANEKGNELILYTNTHNLLSHPEGKMTKQFSAKFHLKQNRAFTLDEKANILGITIINLREEDISLYEDFPDIHLSQVNIDGFRHSYDVISDKVNKGFAVSLILKRLGIEKEASIAFGDGLNDKEMLQVVGEGFAMGNAHELLFSYAKHTTTSVTDSGIYNGLKWLGLIEE</sequence>
<accession>A0A268FGX3</accession>
<dbReference type="KEGG" id="bcir:C2I06_06725"/>
<dbReference type="GO" id="GO:0005829">
    <property type="term" value="C:cytosol"/>
    <property type="evidence" value="ECO:0007669"/>
    <property type="project" value="TreeGrafter"/>
</dbReference>
<evidence type="ECO:0000313" key="1">
    <source>
        <dbReference type="EMBL" id="PAD84632.1"/>
    </source>
</evidence>
<dbReference type="AlphaFoldDB" id="A0A268FGX3"/>
<dbReference type="PROSITE" id="PS01229">
    <property type="entry name" value="COF_2"/>
    <property type="match status" value="1"/>
</dbReference>
<dbReference type="GO" id="GO:0016791">
    <property type="term" value="F:phosphatase activity"/>
    <property type="evidence" value="ECO:0007669"/>
    <property type="project" value="UniProtKB-ARBA"/>
</dbReference>
<organism evidence="1 2">
    <name type="scientific">Niallia circulans</name>
    <name type="common">Bacillus circulans</name>
    <dbReference type="NCBI Taxonomy" id="1397"/>
    <lineage>
        <taxon>Bacteria</taxon>
        <taxon>Bacillati</taxon>
        <taxon>Bacillota</taxon>
        <taxon>Bacilli</taxon>
        <taxon>Bacillales</taxon>
        <taxon>Bacillaceae</taxon>
        <taxon>Niallia</taxon>
    </lineage>
</organism>
<dbReference type="SUPFAM" id="SSF56784">
    <property type="entry name" value="HAD-like"/>
    <property type="match status" value="1"/>
</dbReference>
<dbReference type="InterPro" id="IPR006379">
    <property type="entry name" value="HAD-SF_hydro_IIB"/>
</dbReference>
<dbReference type="PROSITE" id="PS01228">
    <property type="entry name" value="COF_1"/>
    <property type="match status" value="1"/>
</dbReference>
<dbReference type="SFLD" id="SFLDS00003">
    <property type="entry name" value="Haloacid_Dehalogenase"/>
    <property type="match status" value="1"/>
</dbReference>
<keyword evidence="1" id="KW-0378">Hydrolase</keyword>
<dbReference type="InterPro" id="IPR023214">
    <property type="entry name" value="HAD_sf"/>
</dbReference>
<dbReference type="Gene3D" id="3.30.1240.10">
    <property type="match status" value="1"/>
</dbReference>
<dbReference type="InterPro" id="IPR036412">
    <property type="entry name" value="HAD-like_sf"/>
</dbReference>
<dbReference type="Pfam" id="PF08282">
    <property type="entry name" value="Hydrolase_3"/>
    <property type="match status" value="1"/>
</dbReference>
<comment type="caution">
    <text evidence="1">The sequence shown here is derived from an EMBL/GenBank/DDBJ whole genome shotgun (WGS) entry which is preliminary data.</text>
</comment>
<protein>
    <submittedName>
        <fullName evidence="1">Hydrolase</fullName>
    </submittedName>
</protein>
<name>A0A268FGX3_NIACI</name>